<dbReference type="Pfam" id="PF00005">
    <property type="entry name" value="ABC_tran"/>
    <property type="match status" value="1"/>
</dbReference>
<dbReference type="PANTHER" id="PTHR43158">
    <property type="entry name" value="SKFA PEPTIDE EXPORT ATP-BINDING PROTEIN SKFE"/>
    <property type="match status" value="1"/>
</dbReference>
<dbReference type="Gene3D" id="3.40.50.300">
    <property type="entry name" value="P-loop containing nucleotide triphosphate hydrolases"/>
    <property type="match status" value="1"/>
</dbReference>
<evidence type="ECO:0000313" key="5">
    <source>
        <dbReference type="Proteomes" id="UP001628078"/>
    </source>
</evidence>
<proteinExistence type="predicted"/>
<dbReference type="RefSeq" id="WP_407883607.1">
    <property type="nucleotide sequence ID" value="NZ_BQXO01000003.1"/>
</dbReference>
<dbReference type="InterPro" id="IPR003593">
    <property type="entry name" value="AAA+_ATPase"/>
</dbReference>
<dbReference type="GO" id="GO:0005524">
    <property type="term" value="F:ATP binding"/>
    <property type="evidence" value="ECO:0007669"/>
    <property type="project" value="UniProtKB-KW"/>
</dbReference>
<sequence length="285" mass="31438">MTINVTNLTKTAGRHDRLHDLNLTIQPGMIYGLLGRNGAGKSTLLNIMANRVLPSQGKVTIDGQALAQSDRTLQHLYLMSEDNLYPSRERVSDLFKLTTALYGSFDDKLAERLAKAFDLDVNARFGGLSTGYRTIFKDIVALCVPADYILLDEPVLGLDASHRDLFYQSLIETYAQHPRTFVIATHLIEEISGLLNQVIVMDQGRILVAEAAEDLLARSYQLSGPKETMAAFLPTVTTLRTHQFGKQTQAVVTTAGTLDLPAGVTKEALDLQQLFVALTEDHHEV</sequence>
<name>A0ABQ5JRY0_9LACO</name>
<evidence type="ECO:0000313" key="4">
    <source>
        <dbReference type="EMBL" id="GKT05921.1"/>
    </source>
</evidence>
<evidence type="ECO:0000256" key="2">
    <source>
        <dbReference type="ARBA" id="ARBA00022840"/>
    </source>
</evidence>
<keyword evidence="5" id="KW-1185">Reference proteome</keyword>
<accession>A0ABQ5JRY0</accession>
<reference evidence="4 5" key="1">
    <citation type="submission" date="2022-03" db="EMBL/GenBank/DDBJ databases">
        <title>Draft genome sequence of Furfurilactobacillus curtus JCM 31185.</title>
        <authorList>
            <person name="Suzuki S."/>
            <person name="Endo A."/>
            <person name="Kajikawa A."/>
        </authorList>
    </citation>
    <scope>NUCLEOTIDE SEQUENCE [LARGE SCALE GENOMIC DNA]</scope>
    <source>
        <strain evidence="4 5">JCM 31185</strain>
    </source>
</reference>
<gene>
    <name evidence="4" type="ORF">JCM31185_12090</name>
</gene>
<dbReference type="PANTHER" id="PTHR43158:SF5">
    <property type="entry name" value="ABC TRANSPORTER, ATP-BINDING PROTEIN"/>
    <property type="match status" value="1"/>
</dbReference>
<dbReference type="InterPro" id="IPR003439">
    <property type="entry name" value="ABC_transporter-like_ATP-bd"/>
</dbReference>
<feature type="domain" description="ABC transporter" evidence="3">
    <location>
        <begin position="3"/>
        <end position="228"/>
    </location>
</feature>
<dbReference type="SMART" id="SM00382">
    <property type="entry name" value="AAA"/>
    <property type="match status" value="1"/>
</dbReference>
<dbReference type="InterPro" id="IPR027417">
    <property type="entry name" value="P-loop_NTPase"/>
</dbReference>
<evidence type="ECO:0000259" key="3">
    <source>
        <dbReference type="PROSITE" id="PS50893"/>
    </source>
</evidence>
<organism evidence="4 5">
    <name type="scientific">Furfurilactobacillus curtus</name>
    <dbReference type="NCBI Taxonomy" id="1746200"/>
    <lineage>
        <taxon>Bacteria</taxon>
        <taxon>Bacillati</taxon>
        <taxon>Bacillota</taxon>
        <taxon>Bacilli</taxon>
        <taxon>Lactobacillales</taxon>
        <taxon>Lactobacillaceae</taxon>
        <taxon>Furfurilactobacillus</taxon>
    </lineage>
</organism>
<protein>
    <submittedName>
        <fullName evidence="4">ABC transporter ATP-binding protein</fullName>
    </submittedName>
</protein>
<dbReference type="PROSITE" id="PS50893">
    <property type="entry name" value="ABC_TRANSPORTER_2"/>
    <property type="match status" value="1"/>
</dbReference>
<dbReference type="SUPFAM" id="SSF52540">
    <property type="entry name" value="P-loop containing nucleoside triphosphate hydrolases"/>
    <property type="match status" value="1"/>
</dbReference>
<keyword evidence="1" id="KW-0547">Nucleotide-binding</keyword>
<comment type="caution">
    <text evidence="4">The sequence shown here is derived from an EMBL/GenBank/DDBJ whole genome shotgun (WGS) entry which is preliminary data.</text>
</comment>
<keyword evidence="2 4" id="KW-0067">ATP-binding</keyword>
<dbReference type="EMBL" id="BQXO01000003">
    <property type="protein sequence ID" value="GKT05921.1"/>
    <property type="molecule type" value="Genomic_DNA"/>
</dbReference>
<evidence type="ECO:0000256" key="1">
    <source>
        <dbReference type="ARBA" id="ARBA00022741"/>
    </source>
</evidence>
<dbReference type="Proteomes" id="UP001628078">
    <property type="component" value="Unassembled WGS sequence"/>
</dbReference>